<dbReference type="InterPro" id="IPR016067">
    <property type="entry name" value="S-AdoMet_deCO2ase_core"/>
</dbReference>
<keyword evidence="4 9" id="KW-0620">Polyamine biosynthesis</keyword>
<keyword evidence="11" id="KW-1185">Reference proteome</keyword>
<feature type="chain" id="PRO_5044902047" description="S-adenosylmethionine decarboxylase beta chain" evidence="9">
    <location>
        <begin position="1"/>
        <end position="79"/>
    </location>
</feature>
<feature type="active site" description="Proton donor; for catalytic activity" evidence="9">
    <location>
        <position position="100"/>
    </location>
</feature>
<evidence type="ECO:0000256" key="9">
    <source>
        <dbReference type="HAMAP-Rule" id="MF_00464"/>
    </source>
</evidence>
<comment type="catalytic activity">
    <reaction evidence="9">
        <text>S-adenosyl-L-methionine + H(+) = S-adenosyl 3-(methylsulfanyl)propylamine + CO2</text>
        <dbReference type="Rhea" id="RHEA:15981"/>
        <dbReference type="ChEBI" id="CHEBI:15378"/>
        <dbReference type="ChEBI" id="CHEBI:16526"/>
        <dbReference type="ChEBI" id="CHEBI:57443"/>
        <dbReference type="ChEBI" id="CHEBI:59789"/>
        <dbReference type="EC" id="4.1.1.50"/>
    </reaction>
</comment>
<dbReference type="Proteomes" id="UP001241605">
    <property type="component" value="Chromosome"/>
</dbReference>
<dbReference type="EMBL" id="CP124616">
    <property type="protein sequence ID" value="WGW02653.1"/>
    <property type="molecule type" value="Genomic_DNA"/>
</dbReference>
<dbReference type="InterPro" id="IPR017716">
    <property type="entry name" value="S-AdoMet_deCOase_pro-enz"/>
</dbReference>
<comment type="pathway">
    <text evidence="9">Amine and polyamine biosynthesis; S-adenosylmethioninamine biosynthesis; S-adenosylmethioninamine from S-adenosyl-L-methionine: step 1/1.</text>
</comment>
<keyword evidence="8 9" id="KW-0670">Pyruvate</keyword>
<keyword evidence="6 9" id="KW-0456">Lyase</keyword>
<sequence>MKDSPPADPRPDHFRLEGGALFAGTHLIIDLLGGSGLDDEQRIQQALRDCADACGATILHLHTHRFSPQGITGIAVLAESHISVHTWPEIGYGAFDIFMCGDAEPQKALPILARAFATTDLRVTPLRRGENLGPSHQHRLPTP</sequence>
<evidence type="ECO:0000256" key="1">
    <source>
        <dbReference type="ARBA" id="ARBA00022793"/>
    </source>
</evidence>
<feature type="modified residue" description="Pyruvic acid (Ser); by autocatalysis" evidence="9">
    <location>
        <position position="80"/>
    </location>
</feature>
<dbReference type="PANTHER" id="PTHR33866">
    <property type="entry name" value="S-ADENOSYLMETHIONINE DECARBOXYLASE PROENZYME"/>
    <property type="match status" value="1"/>
</dbReference>
<evidence type="ECO:0000256" key="2">
    <source>
        <dbReference type="ARBA" id="ARBA00022813"/>
    </source>
</evidence>
<dbReference type="PANTHER" id="PTHR33866:SF2">
    <property type="entry name" value="S-ADENOSYLMETHIONINE DECARBOXYLASE PROENZYME"/>
    <property type="match status" value="1"/>
</dbReference>
<dbReference type="RefSeq" id="WP_282299285.1">
    <property type="nucleotide sequence ID" value="NZ_CP124616.1"/>
</dbReference>
<comment type="subunit">
    <text evidence="9">Heterotetramer of two alpha and two beta chains arranged as a dimer of alpha/beta heterodimers.</text>
</comment>
<feature type="active site" description="Proton acceptor; for processing activity" evidence="9">
    <location>
        <position position="85"/>
    </location>
</feature>
<gene>
    <name evidence="10" type="primary">speD</name>
    <name evidence="9" type="synonym">speH</name>
    <name evidence="10" type="ORF">QF118_11960</name>
</gene>
<evidence type="ECO:0000256" key="8">
    <source>
        <dbReference type="ARBA" id="ARBA00023317"/>
    </source>
</evidence>
<reference evidence="10 11" key="1">
    <citation type="submission" date="2023-05" db="EMBL/GenBank/DDBJ databases">
        <title>YMD87, complete Genome.</title>
        <authorList>
            <person name="Zhang J."/>
            <person name="Xu X."/>
        </authorList>
    </citation>
    <scope>NUCLEOTIDE SEQUENCE [LARGE SCALE GENOMIC DNA]</scope>
    <source>
        <strain evidence="10 11">YMD87</strain>
    </source>
</reference>
<keyword evidence="3 9" id="KW-0745">Spermidine biosynthesis</keyword>
<feature type="chain" id="PRO_5044902046" description="S-adenosylmethionine decarboxylase alpha chain" evidence="9">
    <location>
        <begin position="80"/>
        <end position="143"/>
    </location>
</feature>
<evidence type="ECO:0000256" key="3">
    <source>
        <dbReference type="ARBA" id="ARBA00023066"/>
    </source>
</evidence>
<name>A0ABY8QDY2_9RHOB</name>
<comment type="similarity">
    <text evidence="9">Belongs to the prokaryotic AdoMetDC family. Type 1 subfamily.</text>
</comment>
<keyword evidence="2 9" id="KW-0068">Autocatalytic cleavage</keyword>
<comment type="PTM">
    <text evidence="9">Is synthesized initially as an inactive proenzyme. Formation of the active enzyme involves a self-maturation process in which the active site pyruvoyl group is generated from an internal serine residue via an autocatalytic post-translational modification. Two non-identical subunits are generated from the proenzyme in this reaction, and the pyruvate is formed at the N-terminus of the alpha chain, which is derived from the carboxyl end of the proenzyme. The post-translation cleavage follows an unusual pathway, termed non-hydrolytic serinolysis, in which the side chain hydroxyl group of the serine supplies its oxygen atom to form the C-terminus of the beta chain, while the remainder of the serine residue undergoes an oxidative deamination to produce ammonia and the pyruvoyl group blocking the N-terminus of the alpha chain.</text>
</comment>
<dbReference type="InterPro" id="IPR003826">
    <property type="entry name" value="AdoMetDC_fam_prok"/>
</dbReference>
<protein>
    <recommendedName>
        <fullName evidence="9">S-adenosylmethionine decarboxylase proenzyme</fullName>
        <shortName evidence="9">AdoMetDC</shortName>
        <shortName evidence="9">SAMDC</shortName>
        <ecNumber evidence="9">4.1.1.50</ecNumber>
    </recommendedName>
    <component>
        <recommendedName>
            <fullName evidence="9">S-adenosylmethionine decarboxylase beta chain</fullName>
        </recommendedName>
    </component>
    <component>
        <recommendedName>
            <fullName evidence="9">S-adenosylmethionine decarboxylase alpha chain</fullName>
        </recommendedName>
    </component>
</protein>
<dbReference type="EC" id="4.1.1.50" evidence="9"/>
<evidence type="ECO:0000256" key="4">
    <source>
        <dbReference type="ARBA" id="ARBA00023115"/>
    </source>
</evidence>
<evidence type="ECO:0000313" key="11">
    <source>
        <dbReference type="Proteomes" id="UP001241605"/>
    </source>
</evidence>
<comment type="function">
    <text evidence="9">Catalyzes the decarboxylation of S-adenosylmethionine to S-adenosylmethioninamine (dcAdoMet), the propylamine donor required for the synthesis of the polyamines spermine and spermidine from the diamine putrescine.</text>
</comment>
<keyword evidence="5 9" id="KW-0865">Zymogen</keyword>
<accession>A0ABY8QDY2</accession>
<dbReference type="HAMAP" id="MF_00464">
    <property type="entry name" value="AdoMetDC_1"/>
    <property type="match status" value="1"/>
</dbReference>
<dbReference type="GO" id="GO:0004014">
    <property type="term" value="F:adenosylmethionine decarboxylase activity"/>
    <property type="evidence" value="ECO:0007669"/>
    <property type="project" value="UniProtKB-EC"/>
</dbReference>
<keyword evidence="7 9" id="KW-0704">Schiff base</keyword>
<comment type="cofactor">
    <cofactor evidence="9">
        <name>pyruvate</name>
        <dbReference type="ChEBI" id="CHEBI:15361"/>
    </cofactor>
    <text evidence="9">Binds 1 pyruvoyl group covalently per subunit.</text>
</comment>
<dbReference type="Gene3D" id="3.60.90.10">
    <property type="entry name" value="S-adenosylmethionine decarboxylase"/>
    <property type="match status" value="1"/>
</dbReference>
<organism evidence="10 11">
    <name type="scientific">Tropicibacter oceani</name>
    <dbReference type="NCBI Taxonomy" id="3058420"/>
    <lineage>
        <taxon>Bacteria</taxon>
        <taxon>Pseudomonadati</taxon>
        <taxon>Pseudomonadota</taxon>
        <taxon>Alphaproteobacteria</taxon>
        <taxon>Rhodobacterales</taxon>
        <taxon>Roseobacteraceae</taxon>
        <taxon>Tropicibacter</taxon>
    </lineage>
</organism>
<dbReference type="SUPFAM" id="SSF56276">
    <property type="entry name" value="S-adenosylmethionine decarboxylase"/>
    <property type="match status" value="1"/>
</dbReference>
<evidence type="ECO:0000256" key="5">
    <source>
        <dbReference type="ARBA" id="ARBA00023145"/>
    </source>
</evidence>
<evidence type="ECO:0000256" key="7">
    <source>
        <dbReference type="ARBA" id="ARBA00023270"/>
    </source>
</evidence>
<keyword evidence="1 9" id="KW-0210">Decarboxylase</keyword>
<proteinExistence type="inferred from homology"/>
<feature type="active site" description="Schiff-base intermediate with substrate; via pyruvic acid" evidence="9">
    <location>
        <position position="80"/>
    </location>
</feature>
<evidence type="ECO:0000256" key="6">
    <source>
        <dbReference type="ARBA" id="ARBA00023239"/>
    </source>
</evidence>
<dbReference type="NCBIfam" id="TIGR03330">
    <property type="entry name" value="SAM_DCase_Bsu"/>
    <property type="match status" value="1"/>
</dbReference>
<evidence type="ECO:0000313" key="10">
    <source>
        <dbReference type="EMBL" id="WGW02653.1"/>
    </source>
</evidence>
<feature type="site" description="Cleavage (non-hydrolytic); by autolysis" evidence="9">
    <location>
        <begin position="79"/>
        <end position="80"/>
    </location>
</feature>
<dbReference type="Pfam" id="PF02675">
    <property type="entry name" value="AdoMet_dc"/>
    <property type="match status" value="1"/>
</dbReference>
<keyword evidence="9" id="KW-0949">S-adenosyl-L-methionine</keyword>